<reference evidence="1 2" key="1">
    <citation type="submission" date="2019-06" db="EMBL/GenBank/DDBJ databases">
        <title>WGS assembly of Gossypium darwinii.</title>
        <authorList>
            <person name="Chen Z.J."/>
            <person name="Sreedasyam A."/>
            <person name="Ando A."/>
            <person name="Song Q."/>
            <person name="De L."/>
            <person name="Hulse-Kemp A."/>
            <person name="Ding M."/>
            <person name="Ye W."/>
            <person name="Kirkbride R."/>
            <person name="Jenkins J."/>
            <person name="Plott C."/>
            <person name="Lovell J."/>
            <person name="Lin Y.-M."/>
            <person name="Vaughn R."/>
            <person name="Liu B."/>
            <person name="Li W."/>
            <person name="Simpson S."/>
            <person name="Scheffler B."/>
            <person name="Saski C."/>
            <person name="Grover C."/>
            <person name="Hu G."/>
            <person name="Conover J."/>
            <person name="Carlson J."/>
            <person name="Shu S."/>
            <person name="Boston L."/>
            <person name="Williams M."/>
            <person name="Peterson D."/>
            <person name="Mcgee K."/>
            <person name="Jones D."/>
            <person name="Wendel J."/>
            <person name="Stelly D."/>
            <person name="Grimwood J."/>
            <person name="Schmutz J."/>
        </authorList>
    </citation>
    <scope>NUCLEOTIDE SEQUENCE [LARGE SCALE GENOMIC DNA]</scope>
    <source>
        <strain evidence="1">1808015.09</strain>
    </source>
</reference>
<organism evidence="1 2">
    <name type="scientific">Gossypium darwinii</name>
    <name type="common">Darwin's cotton</name>
    <name type="synonym">Gossypium barbadense var. darwinii</name>
    <dbReference type="NCBI Taxonomy" id="34276"/>
    <lineage>
        <taxon>Eukaryota</taxon>
        <taxon>Viridiplantae</taxon>
        <taxon>Streptophyta</taxon>
        <taxon>Embryophyta</taxon>
        <taxon>Tracheophyta</taxon>
        <taxon>Spermatophyta</taxon>
        <taxon>Magnoliopsida</taxon>
        <taxon>eudicotyledons</taxon>
        <taxon>Gunneridae</taxon>
        <taxon>Pentapetalae</taxon>
        <taxon>rosids</taxon>
        <taxon>malvids</taxon>
        <taxon>Malvales</taxon>
        <taxon>Malvaceae</taxon>
        <taxon>Malvoideae</taxon>
        <taxon>Gossypium</taxon>
    </lineage>
</organism>
<dbReference type="AlphaFoldDB" id="A0A5D2G967"/>
<proteinExistence type="predicted"/>
<dbReference type="EMBL" id="CM017693">
    <property type="protein sequence ID" value="TYH13659.1"/>
    <property type="molecule type" value="Genomic_DNA"/>
</dbReference>
<evidence type="ECO:0000313" key="1">
    <source>
        <dbReference type="EMBL" id="TYH13659.1"/>
    </source>
</evidence>
<dbReference type="Proteomes" id="UP000323506">
    <property type="component" value="Chromosome A06"/>
</dbReference>
<name>A0A5D2G967_GOSDA</name>
<protein>
    <submittedName>
        <fullName evidence="1">Uncharacterized protein</fullName>
    </submittedName>
</protein>
<accession>A0A5D2G967</accession>
<evidence type="ECO:0000313" key="2">
    <source>
        <dbReference type="Proteomes" id="UP000323506"/>
    </source>
</evidence>
<sequence>MACKQALASAMAESAIFSQGKLNEASKLIFIISFSGGFHSELSATCICLNINPRVAISTQ</sequence>
<keyword evidence="2" id="KW-1185">Reference proteome</keyword>
<gene>
    <name evidence="1" type="ORF">ES288_A06G156600v1</name>
</gene>